<feature type="non-terminal residue" evidence="1">
    <location>
        <position position="1"/>
    </location>
</feature>
<dbReference type="AlphaFoldDB" id="A0A3E2GUT8"/>
<sequence length="344" mass="38721">MKTRRTCCGYGADKLYAFPVYRENGQPSQPLFASIARKCTMPKRVPSLRTDVLTIDRLPHKSLAERRELALRAFFYDFCLISTNQDLSQGYLSDLGMMTYDIEARPNIVKVCQVVSLASYGQRLQRPLLLYEAEVIYQELLGTFANAIEGYFSNDTENRLVAMILGIYQIALASEADLGGHETHANGLAALMNIGNLTLNPLNTWGPNHGPSSSSSRLQIGSMFSVLALRSQGETLDDLLQKLEVLWAKCEITLEWEALIILKKESISLEQRFAYWQDSRVREFKPTTVAHIDNHQQGVSEISAGFWPGKVDTYFDLYVAGVWKYLPHGPALAYLSHHQNVSHP</sequence>
<dbReference type="PANTHER" id="PTHR38791:SF5">
    <property type="entry name" value="TRANSCRIPTION FACTOR DBAG-RELATED"/>
    <property type="match status" value="1"/>
</dbReference>
<reference evidence="1 2" key="1">
    <citation type="submission" date="2018-05" db="EMBL/GenBank/DDBJ databases">
        <title>Draft genome sequence of Scytalidium lignicola DSM 105466, a ubiquitous saprotrophic fungus.</title>
        <authorList>
            <person name="Buettner E."/>
            <person name="Gebauer A.M."/>
            <person name="Hofrichter M."/>
            <person name="Liers C."/>
            <person name="Kellner H."/>
        </authorList>
    </citation>
    <scope>NUCLEOTIDE SEQUENCE [LARGE SCALE GENOMIC DNA]</scope>
    <source>
        <strain evidence="1 2">DSM 105466</strain>
    </source>
</reference>
<keyword evidence="2" id="KW-1185">Reference proteome</keyword>
<comment type="caution">
    <text evidence="1">The sequence shown here is derived from an EMBL/GenBank/DDBJ whole genome shotgun (WGS) entry which is preliminary data.</text>
</comment>
<dbReference type="OrthoDB" id="3525185at2759"/>
<dbReference type="InterPro" id="IPR053175">
    <property type="entry name" value="DHMBA_Reg_Transcription_Factor"/>
</dbReference>
<dbReference type="EMBL" id="NCSJ02000382">
    <property type="protein sequence ID" value="RFU24955.1"/>
    <property type="molecule type" value="Genomic_DNA"/>
</dbReference>
<evidence type="ECO:0000313" key="1">
    <source>
        <dbReference type="EMBL" id="RFU24955.1"/>
    </source>
</evidence>
<dbReference type="STRING" id="5539.A0A3E2GUT8"/>
<name>A0A3E2GUT8_SCYLI</name>
<dbReference type="PANTHER" id="PTHR38791">
    <property type="entry name" value="ZN(II)2CYS6 TRANSCRIPTION FACTOR (EUROFUNG)-RELATED-RELATED"/>
    <property type="match status" value="1"/>
</dbReference>
<proteinExistence type="predicted"/>
<organism evidence="1 2">
    <name type="scientific">Scytalidium lignicola</name>
    <name type="common">Hyphomycete</name>
    <dbReference type="NCBI Taxonomy" id="5539"/>
    <lineage>
        <taxon>Eukaryota</taxon>
        <taxon>Fungi</taxon>
        <taxon>Dikarya</taxon>
        <taxon>Ascomycota</taxon>
        <taxon>Pezizomycotina</taxon>
        <taxon>Leotiomycetes</taxon>
        <taxon>Leotiomycetes incertae sedis</taxon>
        <taxon>Scytalidium</taxon>
    </lineage>
</organism>
<feature type="non-terminal residue" evidence="1">
    <location>
        <position position="344"/>
    </location>
</feature>
<dbReference type="Proteomes" id="UP000258309">
    <property type="component" value="Unassembled WGS sequence"/>
</dbReference>
<gene>
    <name evidence="1" type="ORF">B7463_g11385</name>
</gene>
<accession>A0A3E2GUT8</accession>
<protein>
    <submittedName>
        <fullName evidence="1">Uncharacterized protein</fullName>
    </submittedName>
</protein>
<evidence type="ECO:0000313" key="2">
    <source>
        <dbReference type="Proteomes" id="UP000258309"/>
    </source>
</evidence>